<name>A0ABD1YNV4_9MARC</name>
<comment type="caution">
    <text evidence="9">The sequence shown here is derived from an EMBL/GenBank/DDBJ whole genome shotgun (WGS) entry which is preliminary data.</text>
</comment>
<dbReference type="AlphaFoldDB" id="A0ABD1YNV4"/>
<dbReference type="InterPro" id="IPR032675">
    <property type="entry name" value="LRR_dom_sf"/>
</dbReference>
<feature type="signal peptide" evidence="7">
    <location>
        <begin position="1"/>
        <end position="23"/>
    </location>
</feature>
<keyword evidence="6" id="KW-0472">Membrane</keyword>
<dbReference type="Proteomes" id="UP001605036">
    <property type="component" value="Unassembled WGS sequence"/>
</dbReference>
<comment type="subcellular location">
    <subcellularLocation>
        <location evidence="1">Membrane</location>
        <topology evidence="1">Single-pass membrane protein</topology>
    </subcellularLocation>
</comment>
<evidence type="ECO:0000256" key="6">
    <source>
        <dbReference type="ARBA" id="ARBA00023136"/>
    </source>
</evidence>
<dbReference type="InterPro" id="IPR001611">
    <property type="entry name" value="Leu-rich_rpt"/>
</dbReference>
<feature type="domain" description="Malectin-like" evidence="8">
    <location>
        <begin position="36"/>
        <end position="386"/>
    </location>
</feature>
<dbReference type="Pfam" id="PF12819">
    <property type="entry name" value="Malectin_like"/>
    <property type="match status" value="1"/>
</dbReference>
<dbReference type="Pfam" id="PF00560">
    <property type="entry name" value="LRR_1"/>
    <property type="match status" value="3"/>
</dbReference>
<dbReference type="InterPro" id="IPR024788">
    <property type="entry name" value="Malectin-like_Carb-bd_dom"/>
</dbReference>
<evidence type="ECO:0000256" key="4">
    <source>
        <dbReference type="ARBA" id="ARBA00022737"/>
    </source>
</evidence>
<accession>A0ABD1YNV4</accession>
<organism evidence="9 10">
    <name type="scientific">Riccia fluitans</name>
    <dbReference type="NCBI Taxonomy" id="41844"/>
    <lineage>
        <taxon>Eukaryota</taxon>
        <taxon>Viridiplantae</taxon>
        <taxon>Streptophyta</taxon>
        <taxon>Embryophyta</taxon>
        <taxon>Marchantiophyta</taxon>
        <taxon>Marchantiopsida</taxon>
        <taxon>Marchantiidae</taxon>
        <taxon>Marchantiales</taxon>
        <taxon>Ricciaceae</taxon>
        <taxon>Riccia</taxon>
    </lineage>
</organism>
<dbReference type="PANTHER" id="PTHR45631">
    <property type="entry name" value="OS07G0107800 PROTEIN-RELATED"/>
    <property type="match status" value="1"/>
</dbReference>
<dbReference type="PANTHER" id="PTHR45631:SF68">
    <property type="entry name" value="REPEAT FAMILY PROTEIN, PUTATIVE, EXPRESSED-RELATED"/>
    <property type="match status" value="1"/>
</dbReference>
<keyword evidence="4" id="KW-0677">Repeat</keyword>
<dbReference type="FunFam" id="3.80.10.10:FF:000129">
    <property type="entry name" value="Leucine-rich repeat receptor-like kinase"/>
    <property type="match status" value="1"/>
</dbReference>
<dbReference type="Gene3D" id="3.80.10.10">
    <property type="entry name" value="Ribonuclease Inhibitor"/>
    <property type="match status" value="1"/>
</dbReference>
<dbReference type="GO" id="GO:0016020">
    <property type="term" value="C:membrane"/>
    <property type="evidence" value="ECO:0007669"/>
    <property type="project" value="UniProtKB-SubCell"/>
</dbReference>
<keyword evidence="2" id="KW-0433">Leucine-rich repeat</keyword>
<evidence type="ECO:0000313" key="10">
    <source>
        <dbReference type="Proteomes" id="UP001605036"/>
    </source>
</evidence>
<evidence type="ECO:0000256" key="2">
    <source>
        <dbReference type="ARBA" id="ARBA00022614"/>
    </source>
</evidence>
<sequence length="568" mass="64453">MEKRAYYSLRLLSCICMLTVINAQTQLNTRFLVLSIDCGAASPYNDSTLGIEWQTDQMYISTGTSVQMKEDVDLPKHLYSYTSFTSGRSKDCYTLPLKTETTYLLRVRLFPGSGGTSSVALPVDFNVTVNSNHWFNYSADNDRNEVIQESIFYSFQKNEVDVCLLKGTRGAPFINSIELRILPTTSYAETKSQQDHPSFLVLGDRLNMGTKPTDNKPFRFPDDDFDRIWWPALPPKYPPYSRADGSSILSNLTFFNYYPDYEYDLTSENWAPNRTLIDAWIGEDLSFNITRERVDTERIVATFYYMEIRPDVDVSLLNSTNPEEIFNSVGPGQTDYDYQVIKSRLDTSFQKVITINGNLDAMITVNVSYLFGPFLKIILNGFEYYYLYEVDLRSTYSPDRKILKSIQASFGLEDWKGDPCYPVAWDWLTCDPGSRIQTLNLTGMKLSGPIPEDISSLPELTEIYLDNNNLSGHIPLSLASLTKLKILKLDNNQLTGDIPRELLEMPGLILTVRGNPGLVFARVNGSVSPVPSPAESSAPIRSSSYPDVLYRMMLFEFLLWICVLGSFL</sequence>
<evidence type="ECO:0000313" key="9">
    <source>
        <dbReference type="EMBL" id="KAL2632461.1"/>
    </source>
</evidence>
<dbReference type="Gene3D" id="2.60.120.430">
    <property type="entry name" value="Galactose-binding lectin"/>
    <property type="match status" value="1"/>
</dbReference>
<keyword evidence="3" id="KW-0812">Transmembrane</keyword>
<protein>
    <recommendedName>
        <fullName evidence="8">Malectin-like domain-containing protein</fullName>
    </recommendedName>
</protein>
<evidence type="ECO:0000256" key="3">
    <source>
        <dbReference type="ARBA" id="ARBA00022692"/>
    </source>
</evidence>
<feature type="chain" id="PRO_5044880926" description="Malectin-like domain-containing protein" evidence="7">
    <location>
        <begin position="24"/>
        <end position="568"/>
    </location>
</feature>
<dbReference type="SUPFAM" id="SSF52058">
    <property type="entry name" value="L domain-like"/>
    <property type="match status" value="1"/>
</dbReference>
<keyword evidence="10" id="KW-1185">Reference proteome</keyword>
<keyword evidence="5" id="KW-1133">Transmembrane helix</keyword>
<evidence type="ECO:0000256" key="5">
    <source>
        <dbReference type="ARBA" id="ARBA00022989"/>
    </source>
</evidence>
<keyword evidence="7" id="KW-0732">Signal</keyword>
<evidence type="ECO:0000256" key="1">
    <source>
        <dbReference type="ARBA" id="ARBA00004167"/>
    </source>
</evidence>
<dbReference type="EMBL" id="JBHFFA010000004">
    <property type="protein sequence ID" value="KAL2632461.1"/>
    <property type="molecule type" value="Genomic_DNA"/>
</dbReference>
<evidence type="ECO:0000256" key="7">
    <source>
        <dbReference type="SAM" id="SignalP"/>
    </source>
</evidence>
<proteinExistence type="predicted"/>
<gene>
    <name evidence="9" type="ORF">R1flu_017147</name>
</gene>
<reference evidence="9 10" key="1">
    <citation type="submission" date="2024-09" db="EMBL/GenBank/DDBJ databases">
        <title>Chromosome-scale assembly of Riccia fluitans.</title>
        <authorList>
            <person name="Paukszto L."/>
            <person name="Sawicki J."/>
            <person name="Karawczyk K."/>
            <person name="Piernik-Szablinska J."/>
            <person name="Szczecinska M."/>
            <person name="Mazdziarz M."/>
        </authorList>
    </citation>
    <scope>NUCLEOTIDE SEQUENCE [LARGE SCALE GENOMIC DNA]</scope>
    <source>
        <strain evidence="9">Rf_01</strain>
        <tissue evidence="9">Aerial parts of the thallus</tissue>
    </source>
</reference>
<evidence type="ECO:0000259" key="8">
    <source>
        <dbReference type="Pfam" id="PF12819"/>
    </source>
</evidence>